<proteinExistence type="evidence at protein level"/>
<keyword evidence="3" id="KW-1185">Reference proteome</keyword>
<evidence type="ECO:0000313" key="2">
    <source>
        <dbReference type="EnsemblPlants" id="Zm00001eb300640_P001"/>
    </source>
</evidence>
<dbReference type="InParanoid" id="A0A804UCN3"/>
<dbReference type="InterPro" id="IPR050466">
    <property type="entry name" value="Carboxylest/Gibb_receptor"/>
</dbReference>
<accession>A0A804UCN3</accession>
<dbReference type="SUPFAM" id="SSF53474">
    <property type="entry name" value="alpha/beta-Hydrolases"/>
    <property type="match status" value="1"/>
</dbReference>
<dbReference type="Gene3D" id="3.40.50.1820">
    <property type="entry name" value="alpha/beta hydrolase"/>
    <property type="match status" value="1"/>
</dbReference>
<dbReference type="RefSeq" id="XP_008652040.1">
    <property type="nucleotide sequence ID" value="XM_008653818.2"/>
</dbReference>
<reference evidence="2" key="2">
    <citation type="submission" date="2019-07" db="EMBL/GenBank/DDBJ databases">
        <authorList>
            <person name="Seetharam A."/>
            <person name="Woodhouse M."/>
            <person name="Cannon E."/>
        </authorList>
    </citation>
    <scope>NUCLEOTIDE SEQUENCE [LARGE SCALE GENOMIC DNA]</scope>
    <source>
        <strain evidence="2">cv. B73</strain>
    </source>
</reference>
<dbReference type="PANTHER" id="PTHR23024">
    <property type="entry name" value="ARYLACETAMIDE DEACETYLASE"/>
    <property type="match status" value="1"/>
</dbReference>
<dbReference type="InterPro" id="IPR029058">
    <property type="entry name" value="AB_hydrolase_fold"/>
</dbReference>
<reference evidence="2" key="3">
    <citation type="submission" date="2021-05" db="UniProtKB">
        <authorList>
            <consortium name="EnsemblPlants"/>
        </authorList>
    </citation>
    <scope>IDENTIFICATION</scope>
    <source>
        <strain evidence="2">cv. B73</strain>
    </source>
</reference>
<dbReference type="PANTHER" id="PTHR23024:SF430">
    <property type="entry name" value="ALPHA_BETA HYDROLASE FOLD-3 DOMAIN-CONTAINING PROTEIN"/>
    <property type="match status" value="1"/>
</dbReference>
<sequence length="378" mass="39051">MHVNKGTPAAMPAVLVPGCCPAATAANEVVEDVLGLVRVLGDGTVVRSAVGPVFSPATSFPENHPCVEWKEAVYDKPNNLLVRMYKPSPPAAGGKAPVLVHFHGGGFCIGSCTWANVHAFCLRLAADTGAVVLSAGYRLAPEHRLPVAVDDGAGFMRWLRGQSSSADAADADADAWAWLADAADLGRVFVTGDSAGATIAHHLAVRAGVAAAGAGEAGDGERKTPGQQVTTVRGYVLLLPFFGGVERTPSEKAGCPAGAGALLSLDVLDRFWRVSLPVGATRDHPVANPFGPDSPELGSVDFPPVLVVVAGLDLLRDRAVDYAERLAAAGKPVELAEFAAAAHGFYLHEPGSEATGELIRAVGRFVDSCVSASEVLLD</sequence>
<dbReference type="KEGG" id="zma:103631967"/>
<protein>
    <recommendedName>
        <fullName evidence="1">Alpha/beta hydrolase fold-3 domain-containing protein</fullName>
    </recommendedName>
</protein>
<dbReference type="Proteomes" id="UP000007305">
    <property type="component" value="Chromosome 7"/>
</dbReference>
<evidence type="ECO:0000313" key="3">
    <source>
        <dbReference type="Proteomes" id="UP000007305"/>
    </source>
</evidence>
<keyword evidence="4" id="KW-1267">Proteomics identification</keyword>
<dbReference type="GeneID" id="103631967"/>
<dbReference type="InterPro" id="IPR013094">
    <property type="entry name" value="AB_hydrolase_3"/>
</dbReference>
<name>A0A804UCN3_MAIZE</name>
<feature type="domain" description="Alpha/beta hydrolase fold-3" evidence="1">
    <location>
        <begin position="99"/>
        <end position="346"/>
    </location>
</feature>
<dbReference type="OrthoDB" id="408631at2759"/>
<evidence type="ECO:0007829" key="4">
    <source>
        <dbReference type="PeptideAtlas" id="A0A804UCN3"/>
    </source>
</evidence>
<dbReference type="Gramene" id="Zm00001eb300640_T001">
    <property type="protein sequence ID" value="Zm00001eb300640_P001"/>
    <property type="gene ID" value="Zm00001eb300640"/>
</dbReference>
<organism evidence="2 3">
    <name type="scientific">Zea mays</name>
    <name type="common">Maize</name>
    <dbReference type="NCBI Taxonomy" id="4577"/>
    <lineage>
        <taxon>Eukaryota</taxon>
        <taxon>Viridiplantae</taxon>
        <taxon>Streptophyta</taxon>
        <taxon>Embryophyta</taxon>
        <taxon>Tracheophyta</taxon>
        <taxon>Spermatophyta</taxon>
        <taxon>Magnoliopsida</taxon>
        <taxon>Liliopsida</taxon>
        <taxon>Poales</taxon>
        <taxon>Poaceae</taxon>
        <taxon>PACMAD clade</taxon>
        <taxon>Panicoideae</taxon>
        <taxon>Andropogonodae</taxon>
        <taxon>Andropogoneae</taxon>
        <taxon>Tripsacinae</taxon>
        <taxon>Zea</taxon>
    </lineage>
</organism>
<reference evidence="3" key="1">
    <citation type="submission" date="2015-12" db="EMBL/GenBank/DDBJ databases">
        <title>Update maize B73 reference genome by single molecule sequencing technologies.</title>
        <authorList>
            <consortium name="Maize Genome Sequencing Project"/>
            <person name="Ware D."/>
        </authorList>
    </citation>
    <scope>NUCLEOTIDE SEQUENCE [LARGE SCALE GENOMIC DNA]</scope>
    <source>
        <strain evidence="3">cv. B73</strain>
    </source>
</reference>
<evidence type="ECO:0000259" key="1">
    <source>
        <dbReference type="Pfam" id="PF07859"/>
    </source>
</evidence>
<dbReference type="GO" id="GO:0016787">
    <property type="term" value="F:hydrolase activity"/>
    <property type="evidence" value="ECO:0007669"/>
    <property type="project" value="InterPro"/>
</dbReference>
<gene>
    <name evidence="2" type="primary">LOC103631967</name>
</gene>
<dbReference type="AlphaFoldDB" id="A0A804UCN3"/>
<dbReference type="EnsemblPlants" id="Zm00001eb300640_T001">
    <property type="protein sequence ID" value="Zm00001eb300640_P001"/>
    <property type="gene ID" value="Zm00001eb300640"/>
</dbReference>
<dbReference type="Pfam" id="PF07859">
    <property type="entry name" value="Abhydrolase_3"/>
    <property type="match status" value="1"/>
</dbReference>